<evidence type="ECO:0000256" key="4">
    <source>
        <dbReference type="ARBA" id="ARBA00022989"/>
    </source>
</evidence>
<dbReference type="InterPro" id="IPR002797">
    <property type="entry name" value="Polysacc_synth"/>
</dbReference>
<dbReference type="PANTHER" id="PTHR30250">
    <property type="entry name" value="PST FAMILY PREDICTED COLANIC ACID TRANSPORTER"/>
    <property type="match status" value="1"/>
</dbReference>
<organism evidence="7 8">
    <name type="scientific">Bacteroides ovatus</name>
    <dbReference type="NCBI Taxonomy" id="28116"/>
    <lineage>
        <taxon>Bacteria</taxon>
        <taxon>Pseudomonadati</taxon>
        <taxon>Bacteroidota</taxon>
        <taxon>Bacteroidia</taxon>
        <taxon>Bacteroidales</taxon>
        <taxon>Bacteroidaceae</taxon>
        <taxon>Bacteroides</taxon>
    </lineage>
</organism>
<feature type="transmembrane region" description="Helical" evidence="6">
    <location>
        <begin position="89"/>
        <end position="110"/>
    </location>
</feature>
<feature type="transmembrane region" description="Helical" evidence="6">
    <location>
        <begin position="225"/>
        <end position="244"/>
    </location>
</feature>
<evidence type="ECO:0000313" key="7">
    <source>
        <dbReference type="EMBL" id="SDB76040.1"/>
    </source>
</evidence>
<dbReference type="Pfam" id="PF01943">
    <property type="entry name" value="Polysacc_synt"/>
    <property type="match status" value="1"/>
</dbReference>
<gene>
    <name evidence="7" type="ORF">SAMN05192581_100626</name>
</gene>
<dbReference type="AlphaFoldDB" id="A0A1G6G242"/>
<keyword evidence="5 6" id="KW-0472">Membrane</keyword>
<name>A0A1G6G242_BACOV</name>
<dbReference type="RefSeq" id="WP_074556986.1">
    <property type="nucleotide sequence ID" value="NZ_FMYE01000006.1"/>
</dbReference>
<evidence type="ECO:0000256" key="3">
    <source>
        <dbReference type="ARBA" id="ARBA00022692"/>
    </source>
</evidence>
<feature type="transmembrane region" description="Helical" evidence="6">
    <location>
        <begin position="12"/>
        <end position="35"/>
    </location>
</feature>
<feature type="transmembrane region" description="Helical" evidence="6">
    <location>
        <begin position="41"/>
        <end position="61"/>
    </location>
</feature>
<feature type="transmembrane region" description="Helical" evidence="6">
    <location>
        <begin position="371"/>
        <end position="391"/>
    </location>
</feature>
<keyword evidence="4 6" id="KW-1133">Transmembrane helix</keyword>
<reference evidence="7 8" key="1">
    <citation type="submission" date="2016-10" db="EMBL/GenBank/DDBJ databases">
        <authorList>
            <person name="de Groot N.N."/>
        </authorList>
    </citation>
    <scope>NUCLEOTIDE SEQUENCE [LARGE SCALE GENOMIC DNA]</scope>
    <source>
        <strain evidence="7 8">NLAE-zl-C500</strain>
    </source>
</reference>
<dbReference type="GO" id="GO:0005886">
    <property type="term" value="C:plasma membrane"/>
    <property type="evidence" value="ECO:0007669"/>
    <property type="project" value="UniProtKB-SubCell"/>
</dbReference>
<dbReference type="InterPro" id="IPR050833">
    <property type="entry name" value="Poly_Biosynth_Transport"/>
</dbReference>
<feature type="transmembrane region" description="Helical" evidence="6">
    <location>
        <begin position="337"/>
        <end position="359"/>
    </location>
</feature>
<protein>
    <submittedName>
        <fullName evidence="7">Membrane protein involved in the export of O-antigen and teichoic acid</fullName>
    </submittedName>
</protein>
<keyword evidence="3 6" id="KW-0812">Transmembrane</keyword>
<evidence type="ECO:0000256" key="1">
    <source>
        <dbReference type="ARBA" id="ARBA00004651"/>
    </source>
</evidence>
<feature type="transmembrane region" description="Helical" evidence="6">
    <location>
        <begin position="306"/>
        <end position="325"/>
    </location>
</feature>
<dbReference type="EMBL" id="FMYE01000006">
    <property type="protein sequence ID" value="SDB76040.1"/>
    <property type="molecule type" value="Genomic_DNA"/>
</dbReference>
<dbReference type="PANTHER" id="PTHR30250:SF26">
    <property type="entry name" value="PSMA PROTEIN"/>
    <property type="match status" value="1"/>
</dbReference>
<proteinExistence type="predicted"/>
<evidence type="ECO:0000313" key="8">
    <source>
        <dbReference type="Proteomes" id="UP000183670"/>
    </source>
</evidence>
<feature type="transmembrane region" description="Helical" evidence="6">
    <location>
        <begin position="430"/>
        <end position="453"/>
    </location>
</feature>
<sequence length="499" mass="56537">MGSTSKITSGVLWSLIVNLVNSVYGFISVPILIHYFGKTEYGIIGLAMSVNVYMQLMDMGFNSTNIRFFSVWLAKKNFQKASKLFQTSLAFYGIIGILNGLILLGVSLFSKEIFHLNANQDEILKTLFYVLIISAIVSWYSSCFDQLIKATENVAWIQKRTLLPKILQVIVLFITIYAKLNIFWYFALTTFSMFAILPLSVNKILKEIPTISFIPKFDKETFKEILPYCLNIFSFSIFQFSFYNLRPVFLGMQGSLDSVADYRVLNGIIGIVSMFGGAFMGVLLPSTSKIVAQGNTKAYYKVAYDGTKYISIVLCFCTFGMMTVGNEVITMYVGESFLYLIPWFNIWLLCTLGVHNQAISSLILSGSDIRAIAYNTSISSIIGLIVAWFLIPYFEIGGVVIAFAIYIIVQLSFYYLYYWPKKMNIQSGRVFLYSFFPFVIIGSCTALLINIIIPLDREVVSSFLLKGALFTVIYTIVCFILLNKEDKRMIYSIIPKIKK</sequence>
<evidence type="ECO:0000256" key="5">
    <source>
        <dbReference type="ARBA" id="ARBA00023136"/>
    </source>
</evidence>
<keyword evidence="2" id="KW-1003">Cell membrane</keyword>
<comment type="subcellular location">
    <subcellularLocation>
        <location evidence="1">Cell membrane</location>
        <topology evidence="1">Multi-pass membrane protein</topology>
    </subcellularLocation>
</comment>
<feature type="transmembrane region" description="Helical" evidence="6">
    <location>
        <begin position="122"/>
        <end position="141"/>
    </location>
</feature>
<accession>A0A1G6G242</accession>
<evidence type="ECO:0000256" key="2">
    <source>
        <dbReference type="ARBA" id="ARBA00022475"/>
    </source>
</evidence>
<evidence type="ECO:0000256" key="6">
    <source>
        <dbReference type="SAM" id="Phobius"/>
    </source>
</evidence>
<dbReference type="Proteomes" id="UP000183670">
    <property type="component" value="Unassembled WGS sequence"/>
</dbReference>
<feature type="transmembrane region" description="Helical" evidence="6">
    <location>
        <begin position="162"/>
        <end position="178"/>
    </location>
</feature>
<feature type="transmembrane region" description="Helical" evidence="6">
    <location>
        <begin position="397"/>
        <end position="418"/>
    </location>
</feature>
<feature type="transmembrane region" description="Helical" evidence="6">
    <location>
        <begin position="264"/>
        <end position="285"/>
    </location>
</feature>
<feature type="transmembrane region" description="Helical" evidence="6">
    <location>
        <begin position="184"/>
        <end position="205"/>
    </location>
</feature>
<feature type="transmembrane region" description="Helical" evidence="6">
    <location>
        <begin position="459"/>
        <end position="482"/>
    </location>
</feature>